<dbReference type="Proteomes" id="UP000193944">
    <property type="component" value="Unassembled WGS sequence"/>
</dbReference>
<name>A0A1Y1XFA3_9FUNG</name>
<evidence type="ECO:0000313" key="3">
    <source>
        <dbReference type="Proteomes" id="UP000193944"/>
    </source>
</evidence>
<protein>
    <recommendedName>
        <fullName evidence="4">Right handed beta helix domain-containing protein</fullName>
    </recommendedName>
</protein>
<organism evidence="2 3">
    <name type="scientific">Anaeromyces robustus</name>
    <dbReference type="NCBI Taxonomy" id="1754192"/>
    <lineage>
        <taxon>Eukaryota</taxon>
        <taxon>Fungi</taxon>
        <taxon>Fungi incertae sedis</taxon>
        <taxon>Chytridiomycota</taxon>
        <taxon>Chytridiomycota incertae sedis</taxon>
        <taxon>Neocallimastigomycetes</taxon>
        <taxon>Neocallimastigales</taxon>
        <taxon>Neocallimastigaceae</taxon>
        <taxon>Anaeromyces</taxon>
    </lineage>
</organism>
<evidence type="ECO:0000256" key="1">
    <source>
        <dbReference type="SAM" id="SignalP"/>
    </source>
</evidence>
<keyword evidence="1" id="KW-0732">Signal</keyword>
<proteinExistence type="predicted"/>
<feature type="chain" id="PRO_5012666097" description="Right handed beta helix domain-containing protein" evidence="1">
    <location>
        <begin position="20"/>
        <end position="334"/>
    </location>
</feature>
<dbReference type="OrthoDB" id="10461993at2759"/>
<dbReference type="EMBL" id="MCFG01000060">
    <property type="protein sequence ID" value="ORX84044.1"/>
    <property type="molecule type" value="Genomic_DNA"/>
</dbReference>
<evidence type="ECO:0000313" key="2">
    <source>
        <dbReference type="EMBL" id="ORX84044.1"/>
    </source>
</evidence>
<reference evidence="2 3" key="1">
    <citation type="submission" date="2016-08" db="EMBL/GenBank/DDBJ databases">
        <title>A Parts List for Fungal Cellulosomes Revealed by Comparative Genomics.</title>
        <authorList>
            <consortium name="DOE Joint Genome Institute"/>
            <person name="Haitjema C.H."/>
            <person name="Gilmore S.P."/>
            <person name="Henske J.K."/>
            <person name="Solomon K.V."/>
            <person name="De Groot R."/>
            <person name="Kuo A."/>
            <person name="Mondo S.J."/>
            <person name="Salamov A.A."/>
            <person name="Labutti K."/>
            <person name="Zhao Z."/>
            <person name="Chiniquy J."/>
            <person name="Barry K."/>
            <person name="Brewer H.M."/>
            <person name="Purvine S.O."/>
            <person name="Wright A.T."/>
            <person name="Boxma B."/>
            <person name="Van Alen T."/>
            <person name="Hackstein J.H."/>
            <person name="Baker S.E."/>
            <person name="Grigoriev I.V."/>
            <person name="O'Malley M.A."/>
        </authorList>
    </citation>
    <scope>NUCLEOTIDE SEQUENCE [LARGE SCALE GENOMIC DNA]</scope>
    <source>
        <strain evidence="2 3">S4</strain>
    </source>
</reference>
<gene>
    <name evidence="2" type="ORF">BCR32DRAFT_242931</name>
</gene>
<evidence type="ECO:0008006" key="4">
    <source>
        <dbReference type="Google" id="ProtNLM"/>
    </source>
</evidence>
<feature type="signal peptide" evidence="1">
    <location>
        <begin position="1"/>
        <end position="19"/>
    </location>
</feature>
<keyword evidence="3" id="KW-1185">Reference proteome</keyword>
<reference evidence="2 3" key="2">
    <citation type="submission" date="2016-08" db="EMBL/GenBank/DDBJ databases">
        <title>Pervasive Adenine N6-methylation of Active Genes in Fungi.</title>
        <authorList>
            <consortium name="DOE Joint Genome Institute"/>
            <person name="Mondo S.J."/>
            <person name="Dannebaum R.O."/>
            <person name="Kuo R.C."/>
            <person name="Labutti K."/>
            <person name="Haridas S."/>
            <person name="Kuo A."/>
            <person name="Salamov A."/>
            <person name="Ahrendt S.R."/>
            <person name="Lipzen A."/>
            <person name="Sullivan W."/>
            <person name="Andreopoulos W.B."/>
            <person name="Clum A."/>
            <person name="Lindquist E."/>
            <person name="Daum C."/>
            <person name="Ramamoorthy G.K."/>
            <person name="Gryganskyi A."/>
            <person name="Culley D."/>
            <person name="Magnuson J.K."/>
            <person name="James T.Y."/>
            <person name="O'Malley M.A."/>
            <person name="Stajich J.E."/>
            <person name="Spatafora J.W."/>
            <person name="Visel A."/>
            <person name="Grigoriev I.V."/>
        </authorList>
    </citation>
    <scope>NUCLEOTIDE SEQUENCE [LARGE SCALE GENOMIC DNA]</scope>
    <source>
        <strain evidence="2 3">S4</strain>
    </source>
</reference>
<sequence>MILSIYIILLFFLLSLTNSKVTKTVENENELKSALSSSENELTIKINTKIILNSDIVIDKKFEKLSFIGTSVDTSYIQFSNLTHQIYFKESVQEIEIFYISIFGNIRFENNVDISIDEVNLYGSIDSNFESKSNLIEISNFNYYPSSIYRDNCINLEGNVLLEDSFIYGNSFCQNRLLNYNGLDTYTITIVNTKISGEYECSCVNINNGLNVSIKDSLFEKAYASSSTDGGLYGHALVYVDNFRAENLINYNSNGCAFSLTEDASLYLKGYGIDGLFVYTFESNDNYVSSSNVYLNDLYQLGPNASGSFFWFNDNVTADFKNVTLTNSGGFNAQ</sequence>
<dbReference type="AlphaFoldDB" id="A0A1Y1XFA3"/>
<accession>A0A1Y1XFA3</accession>
<comment type="caution">
    <text evidence="2">The sequence shown here is derived from an EMBL/GenBank/DDBJ whole genome shotgun (WGS) entry which is preliminary data.</text>
</comment>